<gene>
    <name evidence="8" type="ORF">H4O11_03930</name>
</gene>
<dbReference type="GO" id="GO:0005886">
    <property type="term" value="C:plasma membrane"/>
    <property type="evidence" value="ECO:0007669"/>
    <property type="project" value="UniProtKB-SubCell"/>
</dbReference>
<keyword evidence="3" id="KW-1003">Cell membrane</keyword>
<evidence type="ECO:0000256" key="4">
    <source>
        <dbReference type="ARBA" id="ARBA00022692"/>
    </source>
</evidence>
<dbReference type="InterPro" id="IPR051907">
    <property type="entry name" value="DoxX-like_oxidoreductase"/>
</dbReference>
<reference evidence="8 9" key="1">
    <citation type="submission" date="2020-08" db="EMBL/GenBank/DDBJ databases">
        <title>Stenotrophomonas tumulicola JCM 30961.</title>
        <authorList>
            <person name="Deng Y."/>
        </authorList>
    </citation>
    <scope>NUCLEOTIDE SEQUENCE [LARGE SCALE GENOMIC DNA]</scope>
    <source>
        <strain evidence="8 9">JCM 30961</strain>
    </source>
</reference>
<name>A0A7W3FKM3_9GAMM</name>
<evidence type="ECO:0000313" key="9">
    <source>
        <dbReference type="Proteomes" id="UP000547058"/>
    </source>
</evidence>
<keyword evidence="5 7" id="KW-1133">Transmembrane helix</keyword>
<dbReference type="PANTHER" id="PTHR33452">
    <property type="entry name" value="OXIDOREDUCTASE CATD-RELATED"/>
    <property type="match status" value="1"/>
</dbReference>
<dbReference type="AlphaFoldDB" id="A0A7W3FKM3"/>
<evidence type="ECO:0000256" key="6">
    <source>
        <dbReference type="ARBA" id="ARBA00023136"/>
    </source>
</evidence>
<keyword evidence="6 7" id="KW-0472">Membrane</keyword>
<dbReference type="EMBL" id="JACGXS010000001">
    <property type="protein sequence ID" value="MBA8680952.1"/>
    <property type="molecule type" value="Genomic_DNA"/>
</dbReference>
<dbReference type="Pfam" id="PF07681">
    <property type="entry name" value="DoxX"/>
    <property type="match status" value="1"/>
</dbReference>
<comment type="similarity">
    <text evidence="2">Belongs to the DoxX family.</text>
</comment>
<organism evidence="8 9">
    <name type="scientific">Stenotrophomonas tumulicola</name>
    <dbReference type="NCBI Taxonomy" id="1685415"/>
    <lineage>
        <taxon>Bacteria</taxon>
        <taxon>Pseudomonadati</taxon>
        <taxon>Pseudomonadota</taxon>
        <taxon>Gammaproteobacteria</taxon>
        <taxon>Lysobacterales</taxon>
        <taxon>Lysobacteraceae</taxon>
        <taxon>Stenotrophomonas</taxon>
    </lineage>
</organism>
<feature type="transmembrane region" description="Helical" evidence="7">
    <location>
        <begin position="117"/>
        <end position="134"/>
    </location>
</feature>
<protein>
    <submittedName>
        <fullName evidence="8">DoxX family protein</fullName>
    </submittedName>
</protein>
<feature type="transmembrane region" description="Helical" evidence="7">
    <location>
        <begin position="50"/>
        <end position="71"/>
    </location>
</feature>
<evidence type="ECO:0000256" key="2">
    <source>
        <dbReference type="ARBA" id="ARBA00006679"/>
    </source>
</evidence>
<evidence type="ECO:0000313" key="8">
    <source>
        <dbReference type="EMBL" id="MBA8680952.1"/>
    </source>
</evidence>
<keyword evidence="4 7" id="KW-0812">Transmembrane</keyword>
<dbReference type="PANTHER" id="PTHR33452:SF1">
    <property type="entry name" value="INNER MEMBRANE PROTEIN YPHA-RELATED"/>
    <property type="match status" value="1"/>
</dbReference>
<evidence type="ECO:0000256" key="5">
    <source>
        <dbReference type="ARBA" id="ARBA00022989"/>
    </source>
</evidence>
<evidence type="ECO:0000256" key="1">
    <source>
        <dbReference type="ARBA" id="ARBA00004651"/>
    </source>
</evidence>
<accession>A0A7W3FKM3</accession>
<dbReference type="InterPro" id="IPR032808">
    <property type="entry name" value="DoxX"/>
</dbReference>
<sequence length="141" mass="15146">MFDALIDRHRDALVLVARLLLTILFVTSGWSKLTDFQGTVGYLASLHAPLPLVAAAVAVVMEFFVSLALIAGVCVRPLALLMALFVVGTALIGHPFWSMEGAERAMNMTQFYKNLSIAGGLLLLVVTGAGRFAVTRRTAAR</sequence>
<proteinExistence type="inferred from homology"/>
<evidence type="ECO:0000256" key="3">
    <source>
        <dbReference type="ARBA" id="ARBA00022475"/>
    </source>
</evidence>
<dbReference type="Proteomes" id="UP000547058">
    <property type="component" value="Unassembled WGS sequence"/>
</dbReference>
<dbReference type="RefSeq" id="WP_182338116.1">
    <property type="nucleotide sequence ID" value="NZ_JACGXS010000001.1"/>
</dbReference>
<evidence type="ECO:0000256" key="7">
    <source>
        <dbReference type="SAM" id="Phobius"/>
    </source>
</evidence>
<comment type="subcellular location">
    <subcellularLocation>
        <location evidence="1">Cell membrane</location>
        <topology evidence="1">Multi-pass membrane protein</topology>
    </subcellularLocation>
</comment>
<keyword evidence="9" id="KW-1185">Reference proteome</keyword>
<feature type="transmembrane region" description="Helical" evidence="7">
    <location>
        <begin position="78"/>
        <end position="97"/>
    </location>
</feature>
<feature type="transmembrane region" description="Helical" evidence="7">
    <location>
        <begin position="12"/>
        <end position="30"/>
    </location>
</feature>
<comment type="caution">
    <text evidence="8">The sequence shown here is derived from an EMBL/GenBank/DDBJ whole genome shotgun (WGS) entry which is preliminary data.</text>
</comment>